<gene>
    <name evidence="1" type="ORF">CLV58_101357</name>
</gene>
<dbReference type="InterPro" id="IPR003737">
    <property type="entry name" value="GlcNAc_PI_deacetylase-related"/>
</dbReference>
<proteinExistence type="predicted"/>
<dbReference type="AlphaFoldDB" id="A0A2T0TNT7"/>
<dbReference type="Gene3D" id="3.40.50.10320">
    <property type="entry name" value="LmbE-like"/>
    <property type="match status" value="1"/>
</dbReference>
<accession>A0A2T0TNT7</accession>
<dbReference type="Proteomes" id="UP000238375">
    <property type="component" value="Unassembled WGS sequence"/>
</dbReference>
<organism evidence="1 2">
    <name type="scientific">Spirosoma oryzae</name>
    <dbReference type="NCBI Taxonomy" id="1469603"/>
    <lineage>
        <taxon>Bacteria</taxon>
        <taxon>Pseudomonadati</taxon>
        <taxon>Bacteroidota</taxon>
        <taxon>Cytophagia</taxon>
        <taxon>Cytophagales</taxon>
        <taxon>Cytophagaceae</taxon>
        <taxon>Spirosoma</taxon>
    </lineage>
</organism>
<comment type="caution">
    <text evidence="1">The sequence shown here is derived from an EMBL/GenBank/DDBJ whole genome shotgun (WGS) entry which is preliminary data.</text>
</comment>
<dbReference type="GO" id="GO:0016811">
    <property type="term" value="F:hydrolase activity, acting on carbon-nitrogen (but not peptide) bonds, in linear amides"/>
    <property type="evidence" value="ECO:0007669"/>
    <property type="project" value="TreeGrafter"/>
</dbReference>
<dbReference type="PANTHER" id="PTHR12993:SF29">
    <property type="entry name" value="BLR3841 PROTEIN"/>
    <property type="match status" value="1"/>
</dbReference>
<evidence type="ECO:0000313" key="1">
    <source>
        <dbReference type="EMBL" id="PRY47289.1"/>
    </source>
</evidence>
<protein>
    <submittedName>
        <fullName evidence="1">LmbE family N-acetylglucosaminyl deacetylase</fullName>
    </submittedName>
</protein>
<dbReference type="SUPFAM" id="SSF102588">
    <property type="entry name" value="LmbE-like"/>
    <property type="match status" value="1"/>
</dbReference>
<dbReference type="Pfam" id="PF02585">
    <property type="entry name" value="PIG-L"/>
    <property type="match status" value="1"/>
</dbReference>
<name>A0A2T0TNT7_9BACT</name>
<reference evidence="1 2" key="1">
    <citation type="submission" date="2018-03" db="EMBL/GenBank/DDBJ databases">
        <title>Genomic Encyclopedia of Archaeal and Bacterial Type Strains, Phase II (KMG-II): from individual species to whole genera.</title>
        <authorList>
            <person name="Goeker M."/>
        </authorList>
    </citation>
    <scope>NUCLEOTIDE SEQUENCE [LARGE SCALE GENOMIC DNA]</scope>
    <source>
        <strain evidence="1 2">DSM 28354</strain>
    </source>
</reference>
<sequence>MHSGIEKADAITQRAVLLTDIQILGSTVVLAPHPDDESLGCGGTIIRLRQLGLPVHVVFVSDGTMSHPNSPAYPAERLRALREAEASEALNRLGVEADACTFMRLPDTAVPMPDAPGFADAVATLTGLIGKIKPATVLVPWERDPHRDHRATWQLLQAVRTQDRQTPFRVLEYLIWLWELGRPDDMPRPDERRVWQVPIDTVIDQRDDAIAAHISQVTRLIDDDPTAFYLSPELLTHFERPYELFLE</sequence>
<dbReference type="EMBL" id="PVTE01000001">
    <property type="protein sequence ID" value="PRY47289.1"/>
    <property type="molecule type" value="Genomic_DNA"/>
</dbReference>
<keyword evidence="2" id="KW-1185">Reference proteome</keyword>
<dbReference type="RefSeq" id="WP_106136025.1">
    <property type="nucleotide sequence ID" value="NZ_PVTE01000001.1"/>
</dbReference>
<dbReference type="PANTHER" id="PTHR12993">
    <property type="entry name" value="N-ACETYLGLUCOSAMINYL-PHOSPHATIDYLINOSITOL DE-N-ACETYLASE-RELATED"/>
    <property type="match status" value="1"/>
</dbReference>
<dbReference type="InterPro" id="IPR024078">
    <property type="entry name" value="LmbE-like_dom_sf"/>
</dbReference>
<dbReference type="OrthoDB" id="9790023at2"/>
<evidence type="ECO:0000313" key="2">
    <source>
        <dbReference type="Proteomes" id="UP000238375"/>
    </source>
</evidence>